<evidence type="ECO:0000313" key="1">
    <source>
        <dbReference type="EMBL" id="KAH6948006.1"/>
    </source>
</evidence>
<dbReference type="Proteomes" id="UP000821845">
    <property type="component" value="Chromosome 1"/>
</dbReference>
<keyword evidence="2" id="KW-1185">Reference proteome</keyword>
<accession>A0ACB7TPF9</accession>
<proteinExistence type="predicted"/>
<sequence>MIINRASPREYPPTHALAAYSADTARRTARNLTHAPKRRRQPPQNEGKKSSARTTHPPHQQHNFDVVPDTDCVLRGPFGDSTTPAGATQGHIAIEDASATIGVEVVNDLPHDAVIGTDWRECVAFDYIERYTNGTHTLEWIPKDSPPETPEMEHRKNITPQPAHKDDNEETDVTSS</sequence>
<comment type="caution">
    <text evidence="1">The sequence shown here is derived from an EMBL/GenBank/DDBJ whole genome shotgun (WGS) entry which is preliminary data.</text>
</comment>
<dbReference type="EMBL" id="CM023481">
    <property type="protein sequence ID" value="KAH6948006.1"/>
    <property type="molecule type" value="Genomic_DNA"/>
</dbReference>
<organism evidence="1 2">
    <name type="scientific">Hyalomma asiaticum</name>
    <name type="common">Tick</name>
    <dbReference type="NCBI Taxonomy" id="266040"/>
    <lineage>
        <taxon>Eukaryota</taxon>
        <taxon>Metazoa</taxon>
        <taxon>Ecdysozoa</taxon>
        <taxon>Arthropoda</taxon>
        <taxon>Chelicerata</taxon>
        <taxon>Arachnida</taxon>
        <taxon>Acari</taxon>
        <taxon>Parasitiformes</taxon>
        <taxon>Ixodida</taxon>
        <taxon>Ixodoidea</taxon>
        <taxon>Ixodidae</taxon>
        <taxon>Hyalomminae</taxon>
        <taxon>Hyalomma</taxon>
    </lineage>
</organism>
<protein>
    <submittedName>
        <fullName evidence="1">Uncharacterized protein</fullName>
    </submittedName>
</protein>
<reference evidence="1" key="1">
    <citation type="submission" date="2020-05" db="EMBL/GenBank/DDBJ databases">
        <title>Large-scale comparative analyses of tick genomes elucidate their genetic diversity and vector capacities.</title>
        <authorList>
            <person name="Jia N."/>
            <person name="Wang J."/>
            <person name="Shi W."/>
            <person name="Du L."/>
            <person name="Sun Y."/>
            <person name="Zhan W."/>
            <person name="Jiang J."/>
            <person name="Wang Q."/>
            <person name="Zhang B."/>
            <person name="Ji P."/>
            <person name="Sakyi L.B."/>
            <person name="Cui X."/>
            <person name="Yuan T."/>
            <person name="Jiang B."/>
            <person name="Yang W."/>
            <person name="Lam T.T.-Y."/>
            <person name="Chang Q."/>
            <person name="Ding S."/>
            <person name="Wang X."/>
            <person name="Zhu J."/>
            <person name="Ruan X."/>
            <person name="Zhao L."/>
            <person name="Wei J."/>
            <person name="Que T."/>
            <person name="Du C."/>
            <person name="Cheng J."/>
            <person name="Dai P."/>
            <person name="Han X."/>
            <person name="Huang E."/>
            <person name="Gao Y."/>
            <person name="Liu J."/>
            <person name="Shao H."/>
            <person name="Ye R."/>
            <person name="Li L."/>
            <person name="Wei W."/>
            <person name="Wang X."/>
            <person name="Wang C."/>
            <person name="Yang T."/>
            <person name="Huo Q."/>
            <person name="Li W."/>
            <person name="Guo W."/>
            <person name="Chen H."/>
            <person name="Zhou L."/>
            <person name="Ni X."/>
            <person name="Tian J."/>
            <person name="Zhou Y."/>
            <person name="Sheng Y."/>
            <person name="Liu T."/>
            <person name="Pan Y."/>
            <person name="Xia L."/>
            <person name="Li J."/>
            <person name="Zhao F."/>
            <person name="Cao W."/>
        </authorList>
    </citation>
    <scope>NUCLEOTIDE SEQUENCE</scope>
    <source>
        <strain evidence="1">Hyas-2018</strain>
    </source>
</reference>
<evidence type="ECO:0000313" key="2">
    <source>
        <dbReference type="Proteomes" id="UP000821845"/>
    </source>
</evidence>
<gene>
    <name evidence="1" type="ORF">HPB50_022440</name>
</gene>
<name>A0ACB7TPF9_HYAAI</name>